<dbReference type="InterPro" id="IPR001647">
    <property type="entry name" value="HTH_TetR"/>
</dbReference>
<dbReference type="Pfam" id="PF00440">
    <property type="entry name" value="TetR_N"/>
    <property type="match status" value="1"/>
</dbReference>
<keyword evidence="2 4" id="KW-0238">DNA-binding</keyword>
<sequence>MARHRPAAEGGYQRGEETRARIIEAALELFGTHGFEGASTRDIARQAGVNAPALQYYFDNKEGVYLACIQFIVDRVWARLDPSVSMAEAVLAQADARDEALMDAYLAIQAVFVSFAADCGDTTPWRQFLARERAGLGPPAAFEVFDRGLNQRLFGVTSSLIGRLTGRPATDEITRIRTIAIDGQGAAFPTKKRNVLRAMGWESIGADEAARIERVILEQTRLLLRALVVERDAGR</sequence>
<feature type="domain" description="HTH tetR-type" evidence="5">
    <location>
        <begin position="16"/>
        <end position="76"/>
    </location>
</feature>
<dbReference type="InterPro" id="IPR036271">
    <property type="entry name" value="Tet_transcr_reg_TetR-rel_C_sf"/>
</dbReference>
<dbReference type="SUPFAM" id="SSF46689">
    <property type="entry name" value="Homeodomain-like"/>
    <property type="match status" value="1"/>
</dbReference>
<evidence type="ECO:0000256" key="2">
    <source>
        <dbReference type="ARBA" id="ARBA00023125"/>
    </source>
</evidence>
<dbReference type="PANTHER" id="PTHR30055:SF234">
    <property type="entry name" value="HTH-TYPE TRANSCRIPTIONAL REGULATOR BETI"/>
    <property type="match status" value="1"/>
</dbReference>
<keyword evidence="3" id="KW-0804">Transcription</keyword>
<reference evidence="6 7" key="1">
    <citation type="submission" date="2021-08" db="EMBL/GenBank/DDBJ databases">
        <authorList>
            <person name="Peeters C."/>
        </authorList>
    </citation>
    <scope>NUCLEOTIDE SEQUENCE [LARGE SCALE GENOMIC DNA]</scope>
    <source>
        <strain evidence="6 7">LMG 32289</strain>
    </source>
</reference>
<evidence type="ECO:0000256" key="1">
    <source>
        <dbReference type="ARBA" id="ARBA00023015"/>
    </source>
</evidence>
<dbReference type="PRINTS" id="PR00455">
    <property type="entry name" value="HTHTETR"/>
</dbReference>
<dbReference type="InterPro" id="IPR015292">
    <property type="entry name" value="Tscrpt_reg_YbiH_C"/>
</dbReference>
<protein>
    <submittedName>
        <fullName evidence="6">HTH-type transcriptional dual regulator CecR</fullName>
    </submittedName>
</protein>
<dbReference type="InterPro" id="IPR009057">
    <property type="entry name" value="Homeodomain-like_sf"/>
</dbReference>
<dbReference type="Gene3D" id="1.10.357.10">
    <property type="entry name" value="Tetracycline Repressor, domain 2"/>
    <property type="match status" value="1"/>
</dbReference>
<feature type="DNA-binding region" description="H-T-H motif" evidence="4">
    <location>
        <begin position="39"/>
        <end position="58"/>
    </location>
</feature>
<comment type="caution">
    <text evidence="6">The sequence shown here is derived from an EMBL/GenBank/DDBJ whole genome shotgun (WGS) entry which is preliminary data.</text>
</comment>
<dbReference type="InterPro" id="IPR050109">
    <property type="entry name" value="HTH-type_TetR-like_transc_reg"/>
</dbReference>
<dbReference type="Proteomes" id="UP000706525">
    <property type="component" value="Unassembled WGS sequence"/>
</dbReference>
<evidence type="ECO:0000313" key="6">
    <source>
        <dbReference type="EMBL" id="CAG9185443.1"/>
    </source>
</evidence>
<dbReference type="Gene3D" id="1.10.10.60">
    <property type="entry name" value="Homeodomain-like"/>
    <property type="match status" value="1"/>
</dbReference>
<organism evidence="6 7">
    <name type="scientific">Cupriavidus pampae</name>
    <dbReference type="NCBI Taxonomy" id="659251"/>
    <lineage>
        <taxon>Bacteria</taxon>
        <taxon>Pseudomonadati</taxon>
        <taxon>Pseudomonadota</taxon>
        <taxon>Betaproteobacteria</taxon>
        <taxon>Burkholderiales</taxon>
        <taxon>Burkholderiaceae</taxon>
        <taxon>Cupriavidus</taxon>
    </lineage>
</organism>
<accession>A0ABM8XYQ8</accession>
<dbReference type="PANTHER" id="PTHR30055">
    <property type="entry name" value="HTH-TYPE TRANSCRIPTIONAL REGULATOR RUTR"/>
    <property type="match status" value="1"/>
</dbReference>
<dbReference type="SUPFAM" id="SSF48498">
    <property type="entry name" value="Tetracyclin repressor-like, C-terminal domain"/>
    <property type="match status" value="1"/>
</dbReference>
<evidence type="ECO:0000256" key="4">
    <source>
        <dbReference type="PROSITE-ProRule" id="PRU00335"/>
    </source>
</evidence>
<keyword evidence="1" id="KW-0805">Transcription regulation</keyword>
<name>A0ABM8XYQ8_9BURK</name>
<keyword evidence="7" id="KW-1185">Reference proteome</keyword>
<dbReference type="Pfam" id="PF09209">
    <property type="entry name" value="CecR_C"/>
    <property type="match status" value="1"/>
</dbReference>
<dbReference type="RefSeq" id="WP_223994855.1">
    <property type="nucleotide sequence ID" value="NZ_CAJZAG010000014.1"/>
</dbReference>
<evidence type="ECO:0000259" key="5">
    <source>
        <dbReference type="PROSITE" id="PS50977"/>
    </source>
</evidence>
<gene>
    <name evidence="6" type="primary">cecR</name>
    <name evidence="6" type="ORF">LMG32289_05961</name>
</gene>
<proteinExistence type="predicted"/>
<dbReference type="EMBL" id="CAJZAG010000014">
    <property type="protein sequence ID" value="CAG9185443.1"/>
    <property type="molecule type" value="Genomic_DNA"/>
</dbReference>
<evidence type="ECO:0000256" key="3">
    <source>
        <dbReference type="ARBA" id="ARBA00023163"/>
    </source>
</evidence>
<dbReference type="PROSITE" id="PS50977">
    <property type="entry name" value="HTH_TETR_2"/>
    <property type="match status" value="1"/>
</dbReference>
<evidence type="ECO:0000313" key="7">
    <source>
        <dbReference type="Proteomes" id="UP000706525"/>
    </source>
</evidence>